<dbReference type="PANTHER" id="PTHR32552:SF68">
    <property type="entry name" value="FERRICHROME OUTER MEMBRANE TRANSPORTER_PHAGE RECEPTOR"/>
    <property type="match status" value="1"/>
</dbReference>
<keyword evidence="8" id="KW-0408">Iron</keyword>
<dbReference type="Gene3D" id="2.40.170.20">
    <property type="entry name" value="TonB-dependent receptor, beta-barrel domain"/>
    <property type="match status" value="1"/>
</dbReference>
<dbReference type="PROSITE" id="PS52016">
    <property type="entry name" value="TONB_DEPENDENT_REC_3"/>
    <property type="match status" value="1"/>
</dbReference>
<dbReference type="InterPro" id="IPR012910">
    <property type="entry name" value="Plug_dom"/>
</dbReference>
<evidence type="ECO:0000256" key="4">
    <source>
        <dbReference type="ARBA" id="ARBA00022452"/>
    </source>
</evidence>
<dbReference type="InterPro" id="IPR036942">
    <property type="entry name" value="Beta-barrel_TonB_sf"/>
</dbReference>
<keyword evidence="5" id="KW-0410">Iron transport</keyword>
<dbReference type="SUPFAM" id="SSF56935">
    <property type="entry name" value="Porins"/>
    <property type="match status" value="1"/>
</dbReference>
<keyword evidence="4 14" id="KW-1134">Transmembrane beta strand</keyword>
<organism evidence="18 19">
    <name type="scientific">Candidatus Pantoea multigeneris</name>
    <dbReference type="NCBI Taxonomy" id="2608357"/>
    <lineage>
        <taxon>Bacteria</taxon>
        <taxon>Pseudomonadati</taxon>
        <taxon>Pseudomonadota</taxon>
        <taxon>Gammaproteobacteria</taxon>
        <taxon>Enterobacterales</taxon>
        <taxon>Erwiniaceae</taxon>
        <taxon>Pantoea</taxon>
    </lineage>
</organism>
<dbReference type="Proteomes" id="UP001515683">
    <property type="component" value="Unassembled WGS sequence"/>
</dbReference>
<evidence type="ECO:0000256" key="10">
    <source>
        <dbReference type="ARBA" id="ARBA00023077"/>
    </source>
</evidence>
<dbReference type="InterPro" id="IPR037066">
    <property type="entry name" value="Plug_dom_sf"/>
</dbReference>
<dbReference type="EMBL" id="VWXF01000002">
    <property type="protein sequence ID" value="NIF21582.1"/>
    <property type="molecule type" value="Genomic_DNA"/>
</dbReference>
<dbReference type="InterPro" id="IPR039426">
    <property type="entry name" value="TonB-dep_rcpt-like"/>
</dbReference>
<keyword evidence="19" id="KW-1185">Reference proteome</keyword>
<keyword evidence="3 14" id="KW-0813">Transport</keyword>
<sequence length="715" mass="78992">MNAKFSLITAGSGTIMLFLATSLSYSPRVFANEETLMVNGSENSAAATSTGYVATEAEVATKSPTALKNTPQFVSVVKRDQMDVQNATTLSQALRYNSGVAVERFGAFASNVDFARIRGFDADSYLDGLKVLGNSGIWSPQIETWGLERVEVLHGPSSMLYGQSGAGGIIDMVSRRPSTVASNQLKFEAGNHQTTSLSLDSTGALTDDERWLYRFDALAGTQGSQIEDTRQKRLYLAPSITFQPDEKTRWTLLMHYLREPRSGYYNTLPAQMLGLLPNPYGRIDTDKNYSNPDHEHSSRTQYDVTSLFSHTFNNGMTLKQNLRYSYVNSAVRRDFTRAATADLSQLTAQYQDAPSTAESLAMDNQLSDVFHTGPVEHRVLTGLDYQLAKLDKNLWVSQTVTFNPYSANYRPNFTPVLTPSTATTQHLNQTGVYAQDELIWQNWHLLLGGRHDWSQIHTLNRLSHTRMDTDDRAWSYRAGVTYPFSNGLSPWVSTSSSFSPLTGTNASGQPFKPTRAVQYETGMKFQPEGSALIGSIALYQLTQRDVNTVDPLNPSYYTQTGAVRSRGIEIEGRAMMTESLSLLASYAWVNNVVTSATDSTLGKHPVGVPAQNASLWVDYRFNRGPLQGLLLGGGVRYLGASWGDSNNTFKVPANWLGDLSVRYSPGHWDPQLWNLELGLTVTNVMNKSWVSSCTSAPYCSIGAERSILGSVSWNF</sequence>
<keyword evidence="12 18" id="KW-0675">Receptor</keyword>
<gene>
    <name evidence="18" type="ORF">F3J40_08240</name>
</gene>
<evidence type="ECO:0000256" key="15">
    <source>
        <dbReference type="RuleBase" id="RU003357"/>
    </source>
</evidence>
<evidence type="ECO:0000256" key="5">
    <source>
        <dbReference type="ARBA" id="ARBA00022496"/>
    </source>
</evidence>
<keyword evidence="13 14" id="KW-0998">Cell outer membrane</keyword>
<dbReference type="Pfam" id="PF07715">
    <property type="entry name" value="Plug"/>
    <property type="match status" value="1"/>
</dbReference>
<evidence type="ECO:0000256" key="8">
    <source>
        <dbReference type="ARBA" id="ARBA00023004"/>
    </source>
</evidence>
<accession>A0ABX0R921</accession>
<dbReference type="CDD" id="cd01347">
    <property type="entry name" value="ligand_gated_channel"/>
    <property type="match status" value="1"/>
</dbReference>
<evidence type="ECO:0000256" key="2">
    <source>
        <dbReference type="ARBA" id="ARBA00009810"/>
    </source>
</evidence>
<evidence type="ECO:0000256" key="14">
    <source>
        <dbReference type="PROSITE-ProRule" id="PRU01360"/>
    </source>
</evidence>
<reference evidence="18 19" key="1">
    <citation type="journal article" date="2019" name="bioRxiv">
        <title>Bacteria contribute to plant secondary compound degradation in a generalist herbivore system.</title>
        <authorList>
            <person name="Francoeur C.B."/>
            <person name="Khadempour L."/>
            <person name="Moreira-Soto R.D."/>
            <person name="Gotting K."/>
            <person name="Book A.J."/>
            <person name="Pinto-Tomas A.A."/>
            <person name="Keefover-Ring K."/>
            <person name="Currie C.R."/>
        </authorList>
    </citation>
    <scope>NUCLEOTIDE SEQUENCE [LARGE SCALE GENOMIC DNA]</scope>
    <source>
        <strain evidence="18">Acro-835</strain>
    </source>
</reference>
<keyword evidence="10 15" id="KW-0798">TonB box</keyword>
<evidence type="ECO:0000256" key="1">
    <source>
        <dbReference type="ARBA" id="ARBA00004571"/>
    </source>
</evidence>
<dbReference type="Gene3D" id="2.170.130.10">
    <property type="entry name" value="TonB-dependent receptor, plug domain"/>
    <property type="match status" value="1"/>
</dbReference>
<comment type="subcellular location">
    <subcellularLocation>
        <location evidence="1 14">Cell outer membrane</location>
        <topology evidence="1 14">Multi-pass membrane protein</topology>
    </subcellularLocation>
</comment>
<dbReference type="NCBIfam" id="TIGR01783">
    <property type="entry name" value="TonB-siderophor"/>
    <property type="match status" value="1"/>
</dbReference>
<evidence type="ECO:0000256" key="6">
    <source>
        <dbReference type="ARBA" id="ARBA00022692"/>
    </source>
</evidence>
<evidence type="ECO:0000313" key="19">
    <source>
        <dbReference type="Proteomes" id="UP001515683"/>
    </source>
</evidence>
<evidence type="ECO:0000256" key="9">
    <source>
        <dbReference type="ARBA" id="ARBA00023065"/>
    </source>
</evidence>
<name>A0ABX0R921_9GAMM</name>
<evidence type="ECO:0000256" key="7">
    <source>
        <dbReference type="ARBA" id="ARBA00022729"/>
    </source>
</evidence>
<evidence type="ECO:0000313" key="18">
    <source>
        <dbReference type="EMBL" id="NIF21582.1"/>
    </source>
</evidence>
<proteinExistence type="inferred from homology"/>
<dbReference type="InterPro" id="IPR010105">
    <property type="entry name" value="TonB_sidphr_rcpt"/>
</dbReference>
<keyword evidence="7" id="KW-0732">Signal</keyword>
<dbReference type="Pfam" id="PF00593">
    <property type="entry name" value="TonB_dep_Rec_b-barrel"/>
    <property type="match status" value="1"/>
</dbReference>
<keyword evidence="11 14" id="KW-0472">Membrane</keyword>
<feature type="domain" description="TonB-dependent receptor-like beta-barrel" evidence="16">
    <location>
        <begin position="249"/>
        <end position="684"/>
    </location>
</feature>
<evidence type="ECO:0000256" key="12">
    <source>
        <dbReference type="ARBA" id="ARBA00023170"/>
    </source>
</evidence>
<protein>
    <submittedName>
        <fullName evidence="18">TonB-dependent siderophore receptor</fullName>
    </submittedName>
</protein>
<evidence type="ECO:0000256" key="11">
    <source>
        <dbReference type="ARBA" id="ARBA00023136"/>
    </source>
</evidence>
<evidence type="ECO:0000256" key="3">
    <source>
        <dbReference type="ARBA" id="ARBA00022448"/>
    </source>
</evidence>
<dbReference type="PANTHER" id="PTHR32552">
    <property type="entry name" value="FERRICHROME IRON RECEPTOR-RELATED"/>
    <property type="match status" value="1"/>
</dbReference>
<keyword evidence="6 14" id="KW-0812">Transmembrane</keyword>
<evidence type="ECO:0000259" key="17">
    <source>
        <dbReference type="Pfam" id="PF07715"/>
    </source>
</evidence>
<comment type="caution">
    <text evidence="18">The sequence shown here is derived from an EMBL/GenBank/DDBJ whole genome shotgun (WGS) entry which is preliminary data.</text>
</comment>
<evidence type="ECO:0000259" key="16">
    <source>
        <dbReference type="Pfam" id="PF00593"/>
    </source>
</evidence>
<evidence type="ECO:0000256" key="13">
    <source>
        <dbReference type="ARBA" id="ARBA00023237"/>
    </source>
</evidence>
<comment type="similarity">
    <text evidence="2 14 15">Belongs to the TonB-dependent receptor family.</text>
</comment>
<keyword evidence="9" id="KW-0406">Ion transport</keyword>
<feature type="domain" description="TonB-dependent receptor plug" evidence="17">
    <location>
        <begin position="67"/>
        <end position="169"/>
    </location>
</feature>
<dbReference type="InterPro" id="IPR000531">
    <property type="entry name" value="Beta-barrel_TonB"/>
</dbReference>